<feature type="domain" description="BZIP" evidence="3">
    <location>
        <begin position="318"/>
        <end position="375"/>
    </location>
</feature>
<evidence type="ECO:0000313" key="4">
    <source>
        <dbReference type="EMBL" id="KAH7253823.1"/>
    </source>
</evidence>
<feature type="region of interest" description="Disordered" evidence="2">
    <location>
        <begin position="61"/>
        <end position="83"/>
    </location>
</feature>
<keyword evidence="5" id="KW-1185">Reference proteome</keyword>
<feature type="region of interest" description="Disordered" evidence="2">
    <location>
        <begin position="256"/>
        <end position="319"/>
    </location>
</feature>
<reference evidence="4" key="1">
    <citation type="journal article" date="2021" name="Nat. Commun.">
        <title>Genetic determinants of endophytism in the Arabidopsis root mycobiome.</title>
        <authorList>
            <person name="Mesny F."/>
            <person name="Miyauchi S."/>
            <person name="Thiergart T."/>
            <person name="Pickel B."/>
            <person name="Atanasova L."/>
            <person name="Karlsson M."/>
            <person name="Huettel B."/>
            <person name="Barry K.W."/>
            <person name="Haridas S."/>
            <person name="Chen C."/>
            <person name="Bauer D."/>
            <person name="Andreopoulos W."/>
            <person name="Pangilinan J."/>
            <person name="LaButti K."/>
            <person name="Riley R."/>
            <person name="Lipzen A."/>
            <person name="Clum A."/>
            <person name="Drula E."/>
            <person name="Henrissat B."/>
            <person name="Kohler A."/>
            <person name="Grigoriev I.V."/>
            <person name="Martin F.M."/>
            <person name="Hacquard S."/>
        </authorList>
    </citation>
    <scope>NUCLEOTIDE SEQUENCE</scope>
    <source>
        <strain evidence="4">MPI-CAGE-AT-0023</strain>
    </source>
</reference>
<feature type="coiled-coil region" evidence="1">
    <location>
        <begin position="330"/>
        <end position="371"/>
    </location>
</feature>
<protein>
    <recommendedName>
        <fullName evidence="3">BZIP domain-containing protein</fullName>
    </recommendedName>
</protein>
<dbReference type="GeneID" id="70231099"/>
<dbReference type="InterPro" id="IPR004827">
    <property type="entry name" value="bZIP"/>
</dbReference>
<sequence>MLTLGLFARRLFGPVGNPDCFTIRLHWKRTVAKEIALSLRIVDLYKQRCIDSIASNPQLEPWPASTAQLEPSNTNESGPITQPKLHAIEPGFIAIVLSLNSKNGDPENPSHTVRVHGPMAISARCMECFSASAPKIQAHCQAPSNLNQWQSQQQQQQRAPGNSSCHGSLISAPAPDSDFGLLCDVSPFLDLLPLDFDFNSQGVHQGNDATWNFGQNMGEGLFDQIMIPDMSALDTNTQLDVGDGFLAQEQSLITVNSSPLEQPSTSSTPHPTTTNKSPSSTIPGTSTFSLHPSPSSSSGSSRKRKSSPEDEESAVTLKRQRNTLAARKYRQKRLDRISELEEALAAMTNERDNMRLQLARREAEVDALREMLGKK</sequence>
<feature type="compositionally biased region" description="Polar residues" evidence="2">
    <location>
        <begin position="65"/>
        <end position="80"/>
    </location>
</feature>
<dbReference type="InterPro" id="IPR046347">
    <property type="entry name" value="bZIP_sf"/>
</dbReference>
<dbReference type="RefSeq" id="XP_046050070.1">
    <property type="nucleotide sequence ID" value="XM_046201145.1"/>
</dbReference>
<evidence type="ECO:0000256" key="2">
    <source>
        <dbReference type="SAM" id="MobiDB-lite"/>
    </source>
</evidence>
<evidence type="ECO:0000259" key="3">
    <source>
        <dbReference type="PROSITE" id="PS50217"/>
    </source>
</evidence>
<dbReference type="EMBL" id="JAGMUX010000007">
    <property type="protein sequence ID" value="KAH7253823.1"/>
    <property type="molecule type" value="Genomic_DNA"/>
</dbReference>
<feature type="region of interest" description="Disordered" evidence="2">
    <location>
        <begin position="147"/>
        <end position="167"/>
    </location>
</feature>
<accession>A0A9P9HBG8</accession>
<proteinExistence type="predicted"/>
<dbReference type="SUPFAM" id="SSF57959">
    <property type="entry name" value="Leucine zipper domain"/>
    <property type="match status" value="1"/>
</dbReference>
<dbReference type="GO" id="GO:0003700">
    <property type="term" value="F:DNA-binding transcription factor activity"/>
    <property type="evidence" value="ECO:0007669"/>
    <property type="project" value="InterPro"/>
</dbReference>
<dbReference type="CDD" id="cd12193">
    <property type="entry name" value="bZIP_GCN4"/>
    <property type="match status" value="1"/>
</dbReference>
<dbReference type="AlphaFoldDB" id="A0A9P9HBG8"/>
<dbReference type="Proteomes" id="UP000720189">
    <property type="component" value="Unassembled WGS sequence"/>
</dbReference>
<dbReference type="SMART" id="SM00338">
    <property type="entry name" value="BRLZ"/>
    <property type="match status" value="1"/>
</dbReference>
<name>A0A9P9HBG8_FUSRE</name>
<dbReference type="PROSITE" id="PS50217">
    <property type="entry name" value="BZIP"/>
    <property type="match status" value="1"/>
</dbReference>
<organism evidence="4 5">
    <name type="scientific">Fusarium redolens</name>
    <dbReference type="NCBI Taxonomy" id="48865"/>
    <lineage>
        <taxon>Eukaryota</taxon>
        <taxon>Fungi</taxon>
        <taxon>Dikarya</taxon>
        <taxon>Ascomycota</taxon>
        <taxon>Pezizomycotina</taxon>
        <taxon>Sordariomycetes</taxon>
        <taxon>Hypocreomycetidae</taxon>
        <taxon>Hypocreales</taxon>
        <taxon>Nectriaceae</taxon>
        <taxon>Fusarium</taxon>
        <taxon>Fusarium redolens species complex</taxon>
    </lineage>
</organism>
<feature type="compositionally biased region" description="Low complexity" evidence="2">
    <location>
        <begin position="263"/>
        <end position="283"/>
    </location>
</feature>
<evidence type="ECO:0000256" key="1">
    <source>
        <dbReference type="SAM" id="Coils"/>
    </source>
</evidence>
<dbReference type="PROSITE" id="PS00036">
    <property type="entry name" value="BZIP_BASIC"/>
    <property type="match status" value="1"/>
</dbReference>
<feature type="compositionally biased region" description="Low complexity" evidence="2">
    <location>
        <begin position="148"/>
        <end position="157"/>
    </location>
</feature>
<gene>
    <name evidence="4" type="ORF">BKA55DRAFT_726857</name>
</gene>
<keyword evidence="1" id="KW-0175">Coiled coil</keyword>
<dbReference type="OrthoDB" id="2257100at2759"/>
<comment type="caution">
    <text evidence="4">The sequence shown here is derived from an EMBL/GenBank/DDBJ whole genome shotgun (WGS) entry which is preliminary data.</text>
</comment>
<dbReference type="Gene3D" id="1.20.5.170">
    <property type="match status" value="1"/>
</dbReference>
<evidence type="ECO:0000313" key="5">
    <source>
        <dbReference type="Proteomes" id="UP000720189"/>
    </source>
</evidence>